<keyword evidence="8" id="KW-0479">Metal-binding</keyword>
<dbReference type="InterPro" id="IPR011059">
    <property type="entry name" value="Metal-dep_hydrolase_composite"/>
</dbReference>
<comment type="similarity">
    <text evidence="4">Belongs to the metallo-dependent hydrolases superfamily. DHOase family. Class I DHOase subfamily.</text>
</comment>
<dbReference type="SUPFAM" id="SSF51556">
    <property type="entry name" value="Metallo-dependent hydrolases"/>
    <property type="match status" value="1"/>
</dbReference>
<evidence type="ECO:0000256" key="4">
    <source>
        <dbReference type="ARBA" id="ARBA00010286"/>
    </source>
</evidence>
<evidence type="ECO:0000256" key="5">
    <source>
        <dbReference type="ARBA" id="ARBA00010368"/>
    </source>
</evidence>
<accession>A0A1K1SRK0</accession>
<evidence type="ECO:0000256" key="3">
    <source>
        <dbReference type="ARBA" id="ARBA00004968"/>
    </source>
</evidence>
<keyword evidence="10" id="KW-0862">Zinc</keyword>
<comment type="similarity">
    <text evidence="5">Belongs to the metallo-dependent hydrolases superfamily. Allantoinase family.</text>
</comment>
<comment type="subunit">
    <text evidence="6">Homotetramer.</text>
</comment>
<comment type="function">
    <text evidence="2">Catalyzes the reversible cyclization of carbamoyl aspartate to dihydroorotate.</text>
</comment>
<evidence type="ECO:0000313" key="14">
    <source>
        <dbReference type="Proteomes" id="UP000183788"/>
    </source>
</evidence>
<protein>
    <recommendedName>
        <fullName evidence="7">allantoinase</fullName>
        <ecNumber evidence="7">3.5.2.5</ecNumber>
    </recommendedName>
</protein>
<dbReference type="GO" id="GO:0005737">
    <property type="term" value="C:cytoplasm"/>
    <property type="evidence" value="ECO:0007669"/>
    <property type="project" value="TreeGrafter"/>
</dbReference>
<dbReference type="EMBL" id="CP140154">
    <property type="protein sequence ID" value="WQG89060.1"/>
    <property type="molecule type" value="Genomic_DNA"/>
</dbReference>
<dbReference type="Proteomes" id="UP000183788">
    <property type="component" value="Unassembled WGS sequence"/>
</dbReference>
<keyword evidence="9 13" id="KW-0378">Hydrolase</keyword>
<evidence type="ECO:0000256" key="1">
    <source>
        <dbReference type="ARBA" id="ARBA00001947"/>
    </source>
</evidence>
<feature type="domain" description="Amidohydrolase-related" evidence="11">
    <location>
        <begin position="51"/>
        <end position="417"/>
    </location>
</feature>
<dbReference type="GO" id="GO:0050897">
    <property type="term" value="F:cobalt ion binding"/>
    <property type="evidence" value="ECO:0007669"/>
    <property type="project" value="InterPro"/>
</dbReference>
<dbReference type="GO" id="GO:0006145">
    <property type="term" value="P:purine nucleobase catabolic process"/>
    <property type="evidence" value="ECO:0007669"/>
    <property type="project" value="TreeGrafter"/>
</dbReference>
<evidence type="ECO:0000313" key="12">
    <source>
        <dbReference type="EMBL" id="SFW86918.1"/>
    </source>
</evidence>
<dbReference type="InterPro" id="IPR050138">
    <property type="entry name" value="DHOase/Allantoinase_Hydrolase"/>
</dbReference>
<dbReference type="PROSITE" id="PS00482">
    <property type="entry name" value="DIHYDROOROTASE_1"/>
    <property type="match status" value="1"/>
</dbReference>
<organism evidence="12 14">
    <name type="scientific">Chitinophaga sancti</name>
    <dbReference type="NCBI Taxonomy" id="1004"/>
    <lineage>
        <taxon>Bacteria</taxon>
        <taxon>Pseudomonadati</taxon>
        <taxon>Bacteroidota</taxon>
        <taxon>Chitinophagia</taxon>
        <taxon>Chitinophagales</taxon>
        <taxon>Chitinophagaceae</taxon>
        <taxon>Chitinophaga</taxon>
    </lineage>
</organism>
<sequence>MFDLAIKGNRIITPDGIQPAVVLIKDGLIADVVTVIPGDAVRKIHDIHDNVLMPGITDPHVHINEPGRTEWEGFTTATRAALAGGITTLVDMPLNAHPVTTTVAALEAKIRVANLFTNCGYWGGVVPGNTDELEPLIEKGVLGFKAFLTHSGIDDFPNVQEEDLRKAMPIIAKHGLPLLVHCELSNPMPASVVGTYAAYLDSRPAVWEENAIALMIRLCEEFHCRVHIVHLSAASALPKIIKARAAGLPLTVETAQHYLYFNAEGIPEGDMAFKCAPPIRDQENNELLWQALKSGIIDMVATDHSPSPADLKKGGYMDAWGGIASLQLALPALWTAARQRQVPLTRIAQWLCSAPALLAGTHKYKGKIAKGYDADLVVWNPDQPFTVIPENLQHKHPITPYAHETLYGVVRQTYLKGIKAYDQGLFTATPQGENILRS</sequence>
<comment type="cofactor">
    <cofactor evidence="1">
        <name>Zn(2+)</name>
        <dbReference type="ChEBI" id="CHEBI:29105"/>
    </cofactor>
</comment>
<evidence type="ECO:0000313" key="13">
    <source>
        <dbReference type="EMBL" id="WQG89060.1"/>
    </source>
</evidence>
<dbReference type="AlphaFoldDB" id="A0A1K1SRK0"/>
<dbReference type="RefSeq" id="WP_072365502.1">
    <property type="nucleotide sequence ID" value="NZ_CP139972.1"/>
</dbReference>
<dbReference type="Pfam" id="PF01979">
    <property type="entry name" value="Amidohydro_1"/>
    <property type="match status" value="1"/>
</dbReference>
<reference evidence="13 15" key="2">
    <citation type="submission" date="2023-11" db="EMBL/GenBank/DDBJ databases">
        <title>MicrobeMod: A computational toolkit for identifying prokaryotic methylation and restriction-modification with nanopore sequencing.</title>
        <authorList>
            <person name="Crits-Christoph A."/>
            <person name="Kang S.C."/>
            <person name="Lee H."/>
            <person name="Ostrov N."/>
        </authorList>
    </citation>
    <scope>NUCLEOTIDE SEQUENCE [LARGE SCALE GENOMIC DNA]</scope>
    <source>
        <strain evidence="13 15">ATCC 23090</strain>
    </source>
</reference>
<evidence type="ECO:0000256" key="9">
    <source>
        <dbReference type="ARBA" id="ARBA00022801"/>
    </source>
</evidence>
<evidence type="ECO:0000256" key="7">
    <source>
        <dbReference type="ARBA" id="ARBA00012863"/>
    </source>
</evidence>
<dbReference type="EC" id="3.5.2.5" evidence="7"/>
<dbReference type="InterPro" id="IPR032466">
    <property type="entry name" value="Metal_Hydrolase"/>
</dbReference>
<dbReference type="InterPro" id="IPR017593">
    <property type="entry name" value="Allantoinase"/>
</dbReference>
<proteinExistence type="inferred from homology"/>
<evidence type="ECO:0000313" key="15">
    <source>
        <dbReference type="Proteomes" id="UP001326715"/>
    </source>
</evidence>
<dbReference type="STRING" id="1004.SAMN05661012_05990"/>
<dbReference type="InterPro" id="IPR002195">
    <property type="entry name" value="Dihydroorotase_CS"/>
</dbReference>
<evidence type="ECO:0000256" key="10">
    <source>
        <dbReference type="ARBA" id="ARBA00022833"/>
    </source>
</evidence>
<dbReference type="GO" id="GO:0000256">
    <property type="term" value="P:allantoin catabolic process"/>
    <property type="evidence" value="ECO:0007669"/>
    <property type="project" value="InterPro"/>
</dbReference>
<dbReference type="SUPFAM" id="SSF51338">
    <property type="entry name" value="Composite domain of metallo-dependent hydrolases"/>
    <property type="match status" value="1"/>
</dbReference>
<dbReference type="Proteomes" id="UP001326715">
    <property type="component" value="Chromosome"/>
</dbReference>
<evidence type="ECO:0000256" key="8">
    <source>
        <dbReference type="ARBA" id="ARBA00022723"/>
    </source>
</evidence>
<dbReference type="GO" id="GO:0008270">
    <property type="term" value="F:zinc ion binding"/>
    <property type="evidence" value="ECO:0007669"/>
    <property type="project" value="InterPro"/>
</dbReference>
<dbReference type="OrthoDB" id="9765462at2"/>
<dbReference type="Gene3D" id="3.20.20.140">
    <property type="entry name" value="Metal-dependent hydrolases"/>
    <property type="match status" value="1"/>
</dbReference>
<comment type="pathway">
    <text evidence="3">Nitrogen metabolism; (S)-allantoin degradation; allantoate from (S)-allantoin: step 1/1.</text>
</comment>
<dbReference type="EMBL" id="FPIZ01000030">
    <property type="protein sequence ID" value="SFW86918.1"/>
    <property type="molecule type" value="Genomic_DNA"/>
</dbReference>
<evidence type="ECO:0000256" key="6">
    <source>
        <dbReference type="ARBA" id="ARBA00011881"/>
    </source>
</evidence>
<evidence type="ECO:0000259" key="11">
    <source>
        <dbReference type="Pfam" id="PF01979"/>
    </source>
</evidence>
<dbReference type="NCBIfam" id="TIGR03178">
    <property type="entry name" value="allantoinase"/>
    <property type="match status" value="1"/>
</dbReference>
<gene>
    <name evidence="13" type="primary">allB</name>
    <name evidence="12" type="ORF">SAMN05661012_05990</name>
    <name evidence="13" type="ORF">SR876_29455</name>
</gene>
<dbReference type="GO" id="GO:0004038">
    <property type="term" value="F:allantoinase activity"/>
    <property type="evidence" value="ECO:0007669"/>
    <property type="project" value="UniProtKB-EC"/>
</dbReference>
<dbReference type="InterPro" id="IPR006680">
    <property type="entry name" value="Amidohydro-rel"/>
</dbReference>
<reference evidence="12 14" key="1">
    <citation type="submission" date="2016-11" db="EMBL/GenBank/DDBJ databases">
        <authorList>
            <person name="Jaros S."/>
            <person name="Januszkiewicz K."/>
            <person name="Wedrychowicz H."/>
        </authorList>
    </citation>
    <scope>NUCLEOTIDE SEQUENCE [LARGE SCALE GENOMIC DNA]</scope>
    <source>
        <strain evidence="12 14">DSM 784</strain>
    </source>
</reference>
<dbReference type="PANTHER" id="PTHR43668">
    <property type="entry name" value="ALLANTOINASE"/>
    <property type="match status" value="1"/>
</dbReference>
<dbReference type="FunFam" id="3.20.20.140:FF:000032">
    <property type="entry name" value="Allantoinase Dal1"/>
    <property type="match status" value="1"/>
</dbReference>
<keyword evidence="15" id="KW-1185">Reference proteome</keyword>
<dbReference type="PANTHER" id="PTHR43668:SF2">
    <property type="entry name" value="ALLANTOINASE"/>
    <property type="match status" value="1"/>
</dbReference>
<name>A0A1K1SRK0_9BACT</name>
<evidence type="ECO:0000256" key="2">
    <source>
        <dbReference type="ARBA" id="ARBA00002368"/>
    </source>
</evidence>